<keyword evidence="2 3" id="KW-0378">Hydrolase</keyword>
<dbReference type="PANTHER" id="PTHR11049:SF5">
    <property type="entry name" value="ACYL-COA THIOESTER HYDROLASE YCIA"/>
    <property type="match status" value="1"/>
</dbReference>
<dbReference type="GO" id="GO:0006637">
    <property type="term" value="P:acyl-CoA metabolic process"/>
    <property type="evidence" value="ECO:0007669"/>
    <property type="project" value="TreeGrafter"/>
</dbReference>
<accession>A0A1X7G0C1</accession>
<dbReference type="AlphaFoldDB" id="A0A1X7G0C1"/>
<dbReference type="OrthoDB" id="9801856at2"/>
<evidence type="ECO:0000256" key="2">
    <source>
        <dbReference type="ARBA" id="ARBA00022801"/>
    </source>
</evidence>
<dbReference type="SUPFAM" id="SSF54637">
    <property type="entry name" value="Thioesterase/thiol ester dehydrase-isomerase"/>
    <property type="match status" value="1"/>
</dbReference>
<dbReference type="Proteomes" id="UP000192934">
    <property type="component" value="Chromosome I"/>
</dbReference>
<evidence type="ECO:0000256" key="1">
    <source>
        <dbReference type="ARBA" id="ARBA00010458"/>
    </source>
</evidence>
<dbReference type="InterPro" id="IPR033120">
    <property type="entry name" value="HOTDOG_ACOT"/>
</dbReference>
<dbReference type="CDD" id="cd03442">
    <property type="entry name" value="BFIT_BACH"/>
    <property type="match status" value="1"/>
</dbReference>
<organism evidence="5 6">
    <name type="scientific">Allosphingosinicella indica</name>
    <dbReference type="NCBI Taxonomy" id="941907"/>
    <lineage>
        <taxon>Bacteria</taxon>
        <taxon>Pseudomonadati</taxon>
        <taxon>Pseudomonadota</taxon>
        <taxon>Alphaproteobacteria</taxon>
        <taxon>Sphingomonadales</taxon>
        <taxon>Sphingomonadaceae</taxon>
        <taxon>Allosphingosinicella</taxon>
    </lineage>
</organism>
<name>A0A1X7G0C1_9SPHN</name>
<dbReference type="Pfam" id="PF03061">
    <property type="entry name" value="4HBT"/>
    <property type="match status" value="1"/>
</dbReference>
<gene>
    <name evidence="5" type="ORF">SAMN06295910_0830</name>
</gene>
<evidence type="ECO:0000256" key="3">
    <source>
        <dbReference type="PROSITE-ProRule" id="PRU01106"/>
    </source>
</evidence>
<evidence type="ECO:0000313" key="5">
    <source>
        <dbReference type="EMBL" id="SMF61830.1"/>
    </source>
</evidence>
<reference evidence="6" key="1">
    <citation type="submission" date="2017-04" db="EMBL/GenBank/DDBJ databases">
        <authorList>
            <person name="Varghese N."/>
            <person name="Submissions S."/>
        </authorList>
    </citation>
    <scope>NUCLEOTIDE SEQUENCE [LARGE SCALE GENOMIC DNA]</scope>
    <source>
        <strain evidence="6">Dd16</strain>
    </source>
</reference>
<dbReference type="STRING" id="941907.SAMN06295910_0830"/>
<dbReference type="PROSITE" id="PS51770">
    <property type="entry name" value="HOTDOG_ACOT"/>
    <property type="match status" value="1"/>
</dbReference>
<dbReference type="InterPro" id="IPR029069">
    <property type="entry name" value="HotDog_dom_sf"/>
</dbReference>
<comment type="similarity">
    <text evidence="1">Belongs to the acyl coenzyme A hydrolase family.</text>
</comment>
<dbReference type="GO" id="GO:0005829">
    <property type="term" value="C:cytosol"/>
    <property type="evidence" value="ECO:0007669"/>
    <property type="project" value="TreeGrafter"/>
</dbReference>
<keyword evidence="6" id="KW-1185">Reference proteome</keyword>
<dbReference type="GO" id="GO:0009062">
    <property type="term" value="P:fatty acid catabolic process"/>
    <property type="evidence" value="ECO:0007669"/>
    <property type="project" value="TreeGrafter"/>
</dbReference>
<dbReference type="PANTHER" id="PTHR11049">
    <property type="entry name" value="ACYL COENZYME A THIOESTER HYDROLASE"/>
    <property type="match status" value="1"/>
</dbReference>
<protein>
    <submittedName>
        <fullName evidence="5">Acyl-CoA thioesterase YciA</fullName>
    </submittedName>
</protein>
<evidence type="ECO:0000259" key="4">
    <source>
        <dbReference type="PROSITE" id="PS51770"/>
    </source>
</evidence>
<dbReference type="EMBL" id="LT840185">
    <property type="protein sequence ID" value="SMF61830.1"/>
    <property type="molecule type" value="Genomic_DNA"/>
</dbReference>
<dbReference type="InterPro" id="IPR040170">
    <property type="entry name" value="Cytosol_ACT"/>
</dbReference>
<feature type="domain" description="HotDog ACOT-type" evidence="4">
    <location>
        <begin position="4"/>
        <end position="116"/>
    </location>
</feature>
<dbReference type="GO" id="GO:0052816">
    <property type="term" value="F:long-chain fatty acyl-CoA hydrolase activity"/>
    <property type="evidence" value="ECO:0007669"/>
    <property type="project" value="TreeGrafter"/>
</dbReference>
<dbReference type="InterPro" id="IPR006683">
    <property type="entry name" value="Thioestr_dom"/>
</dbReference>
<proteinExistence type="inferred from homology"/>
<dbReference type="RefSeq" id="WP_085217638.1">
    <property type="nucleotide sequence ID" value="NZ_LT840185.1"/>
</dbReference>
<sequence length="133" mass="14433">MTSDRGEPILRVVPRPGDINANGHIFGGWVLSQMDIASGIVASREANGAVATVAIDAMEFIAPILLHDLISVYAKVERMGRTSIAIRIEVVASRDRGTREVKVTEGVFTFVALDENHRPRPVKATDQDVPGTR</sequence>
<evidence type="ECO:0000313" key="6">
    <source>
        <dbReference type="Proteomes" id="UP000192934"/>
    </source>
</evidence>
<dbReference type="Gene3D" id="3.10.129.10">
    <property type="entry name" value="Hotdog Thioesterase"/>
    <property type="match status" value="1"/>
</dbReference>